<dbReference type="InterPro" id="IPR011079">
    <property type="entry name" value="Ala_racemase_C"/>
</dbReference>
<sequence length="345" mass="36400">MAQAHLKIDLEALAANWRALDKLSADTVETGAVVKADGYGLGVARVARALADAGARQFYVAQAEEGVSLRDALGEGPEIFVFSGHMAGDSDMLRDARLIPLLNSIEQMTRHFETLPGHAFGVQIDSGMNRLGLEPAEWAAARGIVIPQGPRMVMSHLACADEPDDAMNARQLAAFREMTQGLDTTLSLSATGGILLGADYHFDATRPGIGLYGGLPFADAQPVAYLNAPVIQIRDVAAGETVGYGAAWLADQAARVATVQAGYADGLIRAMGDNAVVFADDTPCPLAGRVSMDMLTVDVTHLDTAPDTLQLLGAQQGIDDLADAAGTIGYEILTSLGARYRREYS</sequence>
<accession>A0A934MDD2</accession>
<dbReference type="CDD" id="cd00430">
    <property type="entry name" value="PLPDE_III_AR"/>
    <property type="match status" value="1"/>
</dbReference>
<reference evidence="11" key="1">
    <citation type="submission" date="2020-12" db="EMBL/GenBank/DDBJ databases">
        <title>Bacterial taxonomy.</title>
        <authorList>
            <person name="Pan X."/>
        </authorList>
    </citation>
    <scope>NUCLEOTIDE SEQUENCE</scope>
    <source>
        <strain evidence="11">KCTC 52957</strain>
    </source>
</reference>
<evidence type="ECO:0000256" key="6">
    <source>
        <dbReference type="ARBA" id="ARBA00023235"/>
    </source>
</evidence>
<comment type="catalytic activity">
    <reaction evidence="1 7">
        <text>L-alanine = D-alanine</text>
        <dbReference type="Rhea" id="RHEA:20249"/>
        <dbReference type="ChEBI" id="CHEBI:57416"/>
        <dbReference type="ChEBI" id="CHEBI:57972"/>
        <dbReference type="EC" id="5.1.1.1"/>
    </reaction>
</comment>
<feature type="modified residue" description="N6-(pyridoxal phosphate)lysine" evidence="7 8">
    <location>
        <position position="35"/>
    </location>
</feature>
<comment type="cofactor">
    <cofactor evidence="2 7 8">
        <name>pyridoxal 5'-phosphate</name>
        <dbReference type="ChEBI" id="CHEBI:597326"/>
    </cofactor>
</comment>
<proteinExistence type="inferred from homology"/>
<keyword evidence="12" id="KW-1185">Reference proteome</keyword>
<dbReference type="Proteomes" id="UP000642488">
    <property type="component" value="Unassembled WGS sequence"/>
</dbReference>
<evidence type="ECO:0000256" key="2">
    <source>
        <dbReference type="ARBA" id="ARBA00001933"/>
    </source>
</evidence>
<dbReference type="GO" id="GO:0030170">
    <property type="term" value="F:pyridoxal phosphate binding"/>
    <property type="evidence" value="ECO:0007669"/>
    <property type="project" value="UniProtKB-UniRule"/>
</dbReference>
<gene>
    <name evidence="11" type="primary">alr</name>
    <name evidence="11" type="ORF">ILP92_05720</name>
</gene>
<dbReference type="PANTHER" id="PTHR30511:SF0">
    <property type="entry name" value="ALANINE RACEMASE, CATABOLIC-RELATED"/>
    <property type="match status" value="1"/>
</dbReference>
<dbReference type="NCBIfam" id="TIGR00492">
    <property type="entry name" value="alr"/>
    <property type="match status" value="1"/>
</dbReference>
<name>A0A934MDD2_9RHOB</name>
<evidence type="ECO:0000256" key="4">
    <source>
        <dbReference type="ARBA" id="ARBA00013089"/>
    </source>
</evidence>
<protein>
    <recommendedName>
        <fullName evidence="4 7">Alanine racemase</fullName>
        <ecNumber evidence="4 7">5.1.1.1</ecNumber>
    </recommendedName>
</protein>
<dbReference type="EC" id="5.1.1.1" evidence="4 7"/>
<dbReference type="GO" id="GO:0008784">
    <property type="term" value="F:alanine racemase activity"/>
    <property type="evidence" value="ECO:0007669"/>
    <property type="project" value="UniProtKB-UniRule"/>
</dbReference>
<dbReference type="GO" id="GO:0030632">
    <property type="term" value="P:D-alanine biosynthetic process"/>
    <property type="evidence" value="ECO:0007669"/>
    <property type="project" value="UniProtKB-UniRule"/>
</dbReference>
<feature type="binding site" evidence="7 9">
    <location>
        <position position="292"/>
    </location>
    <ligand>
        <name>substrate</name>
    </ligand>
</feature>
<dbReference type="Gene3D" id="3.20.20.10">
    <property type="entry name" value="Alanine racemase"/>
    <property type="match status" value="1"/>
</dbReference>
<comment type="function">
    <text evidence="7">Catalyzes the interconversion of L-alanine and D-alanine. May also act on other amino acids.</text>
</comment>
<keyword evidence="5 7" id="KW-0663">Pyridoxal phosphate</keyword>
<dbReference type="GO" id="GO:0005829">
    <property type="term" value="C:cytosol"/>
    <property type="evidence" value="ECO:0007669"/>
    <property type="project" value="TreeGrafter"/>
</dbReference>
<dbReference type="AlphaFoldDB" id="A0A934MDD2"/>
<dbReference type="SUPFAM" id="SSF51419">
    <property type="entry name" value="PLP-binding barrel"/>
    <property type="match status" value="1"/>
</dbReference>
<dbReference type="EMBL" id="JAEKPD010000005">
    <property type="protein sequence ID" value="MBJ3762241.1"/>
    <property type="molecule type" value="Genomic_DNA"/>
</dbReference>
<dbReference type="PANTHER" id="PTHR30511">
    <property type="entry name" value="ALANINE RACEMASE"/>
    <property type="match status" value="1"/>
</dbReference>
<feature type="domain" description="Alanine racemase C-terminal" evidence="10">
    <location>
        <begin position="223"/>
        <end position="345"/>
    </location>
</feature>
<evidence type="ECO:0000256" key="5">
    <source>
        <dbReference type="ARBA" id="ARBA00022898"/>
    </source>
</evidence>
<dbReference type="RefSeq" id="WP_198915414.1">
    <property type="nucleotide sequence ID" value="NZ_JAEKPD010000005.1"/>
</dbReference>
<comment type="pathway">
    <text evidence="7">Amino-acid biosynthesis; D-alanine biosynthesis; D-alanine from L-alanine: step 1/1.</text>
</comment>
<dbReference type="Pfam" id="PF00842">
    <property type="entry name" value="Ala_racemase_C"/>
    <property type="match status" value="1"/>
</dbReference>
<dbReference type="PRINTS" id="PR00992">
    <property type="entry name" value="ALARACEMASE"/>
</dbReference>
<dbReference type="InterPro" id="IPR000821">
    <property type="entry name" value="Ala_racemase"/>
</dbReference>
<keyword evidence="6 7" id="KW-0413">Isomerase</keyword>
<evidence type="ECO:0000256" key="3">
    <source>
        <dbReference type="ARBA" id="ARBA00007880"/>
    </source>
</evidence>
<evidence type="ECO:0000259" key="10">
    <source>
        <dbReference type="SMART" id="SM01005"/>
    </source>
</evidence>
<evidence type="ECO:0000256" key="8">
    <source>
        <dbReference type="PIRSR" id="PIRSR600821-50"/>
    </source>
</evidence>
<evidence type="ECO:0000256" key="1">
    <source>
        <dbReference type="ARBA" id="ARBA00000316"/>
    </source>
</evidence>
<evidence type="ECO:0000256" key="7">
    <source>
        <dbReference type="HAMAP-Rule" id="MF_01201"/>
    </source>
</evidence>
<dbReference type="Pfam" id="PF01168">
    <property type="entry name" value="Ala_racemase_N"/>
    <property type="match status" value="1"/>
</dbReference>
<organism evidence="11 12">
    <name type="scientific">Palleronia pontilimi</name>
    <dbReference type="NCBI Taxonomy" id="1964209"/>
    <lineage>
        <taxon>Bacteria</taxon>
        <taxon>Pseudomonadati</taxon>
        <taxon>Pseudomonadota</taxon>
        <taxon>Alphaproteobacteria</taxon>
        <taxon>Rhodobacterales</taxon>
        <taxon>Roseobacteraceae</taxon>
        <taxon>Palleronia</taxon>
    </lineage>
</organism>
<comment type="similarity">
    <text evidence="3 7">Belongs to the alanine racemase family.</text>
</comment>
<dbReference type="InterPro" id="IPR029066">
    <property type="entry name" value="PLP-binding_barrel"/>
</dbReference>
<dbReference type="InterPro" id="IPR001608">
    <property type="entry name" value="Ala_racemase_N"/>
</dbReference>
<feature type="active site" description="Proton acceptor; specific for D-alanine" evidence="7">
    <location>
        <position position="35"/>
    </location>
</feature>
<dbReference type="Gene3D" id="2.40.37.10">
    <property type="entry name" value="Lyase, Ornithine Decarboxylase, Chain A, domain 1"/>
    <property type="match status" value="1"/>
</dbReference>
<dbReference type="InterPro" id="IPR009006">
    <property type="entry name" value="Ala_racemase/Decarboxylase_C"/>
</dbReference>
<comment type="caution">
    <text evidence="11">The sequence shown here is derived from an EMBL/GenBank/DDBJ whole genome shotgun (WGS) entry which is preliminary data.</text>
</comment>
<dbReference type="InterPro" id="IPR020622">
    <property type="entry name" value="Ala_racemase_pyridoxalP-BS"/>
</dbReference>
<dbReference type="HAMAP" id="MF_01201">
    <property type="entry name" value="Ala_racemase"/>
    <property type="match status" value="1"/>
</dbReference>
<feature type="binding site" evidence="7 9">
    <location>
        <position position="130"/>
    </location>
    <ligand>
        <name>substrate</name>
    </ligand>
</feature>
<evidence type="ECO:0000313" key="11">
    <source>
        <dbReference type="EMBL" id="MBJ3762241.1"/>
    </source>
</evidence>
<dbReference type="SUPFAM" id="SSF50621">
    <property type="entry name" value="Alanine racemase C-terminal domain-like"/>
    <property type="match status" value="1"/>
</dbReference>
<feature type="active site" description="Proton acceptor; specific for L-alanine" evidence="7">
    <location>
        <position position="244"/>
    </location>
</feature>
<dbReference type="SMART" id="SM01005">
    <property type="entry name" value="Ala_racemase_C"/>
    <property type="match status" value="1"/>
</dbReference>
<dbReference type="PROSITE" id="PS00395">
    <property type="entry name" value="ALANINE_RACEMASE"/>
    <property type="match status" value="1"/>
</dbReference>
<evidence type="ECO:0000313" key="12">
    <source>
        <dbReference type="Proteomes" id="UP000642488"/>
    </source>
</evidence>
<evidence type="ECO:0000256" key="9">
    <source>
        <dbReference type="PIRSR" id="PIRSR600821-52"/>
    </source>
</evidence>